<evidence type="ECO:0000256" key="1">
    <source>
        <dbReference type="SAM" id="MobiDB-lite"/>
    </source>
</evidence>
<organism evidence="2 3">
    <name type="scientific">Sulfidibacter corallicola</name>
    <dbReference type="NCBI Taxonomy" id="2818388"/>
    <lineage>
        <taxon>Bacteria</taxon>
        <taxon>Pseudomonadati</taxon>
        <taxon>Acidobacteriota</taxon>
        <taxon>Holophagae</taxon>
        <taxon>Acanthopleuribacterales</taxon>
        <taxon>Acanthopleuribacteraceae</taxon>
        <taxon>Sulfidibacter</taxon>
    </lineage>
</organism>
<reference evidence="2" key="1">
    <citation type="submission" date="2021-03" db="EMBL/GenBank/DDBJ databases">
        <title>Acanthopleuribacteraceae sp. M133.</title>
        <authorList>
            <person name="Wang G."/>
        </authorList>
    </citation>
    <scope>NUCLEOTIDE SEQUENCE</scope>
    <source>
        <strain evidence="2">M133</strain>
    </source>
</reference>
<dbReference type="KEGG" id="scor:J3U87_33840"/>
<evidence type="ECO:0000313" key="3">
    <source>
        <dbReference type="Proteomes" id="UP000663929"/>
    </source>
</evidence>
<sequence>MAQSEGNCAEPQDKKNEETDHPQSVMRSNTSWYTTDHPGVIEFTSVHAPWEIDSAHITQIYASPPNCVIGKPSPTGPYPESILFPNATPFTFHPHVAHTGQGSKNLFIGLSQGDEFVLVGFRVDQDYLRPVTLYGYWMDFRPLLEKSRDAKDLVPFNDFNKAFDELNKGSKSGADFINEFLAIQKKMTGGTGTYGAGNQGT</sequence>
<gene>
    <name evidence="2" type="ORF">J3U87_33840</name>
</gene>
<proteinExistence type="predicted"/>
<protein>
    <submittedName>
        <fullName evidence="2">Uncharacterized protein</fullName>
    </submittedName>
</protein>
<name>A0A8A4TN08_SULCO</name>
<dbReference type="Proteomes" id="UP000663929">
    <property type="component" value="Chromosome"/>
</dbReference>
<dbReference type="RefSeq" id="WP_237380415.1">
    <property type="nucleotide sequence ID" value="NZ_CP071793.1"/>
</dbReference>
<feature type="compositionally biased region" description="Basic and acidic residues" evidence="1">
    <location>
        <begin position="11"/>
        <end position="21"/>
    </location>
</feature>
<feature type="region of interest" description="Disordered" evidence="1">
    <location>
        <begin position="1"/>
        <end position="31"/>
    </location>
</feature>
<accession>A0A8A4TN08</accession>
<dbReference type="AlphaFoldDB" id="A0A8A4TN08"/>
<evidence type="ECO:0000313" key="2">
    <source>
        <dbReference type="EMBL" id="QTD50594.1"/>
    </source>
</evidence>
<dbReference type="EMBL" id="CP071793">
    <property type="protein sequence ID" value="QTD50594.1"/>
    <property type="molecule type" value="Genomic_DNA"/>
</dbReference>
<keyword evidence="3" id="KW-1185">Reference proteome</keyword>